<feature type="disulfide bond" evidence="10">
    <location>
        <begin position="53"/>
        <end position="68"/>
    </location>
</feature>
<accession>A0A3Q2PJM3</accession>
<organism evidence="12 13">
    <name type="scientific">Fundulus heteroclitus</name>
    <name type="common">Killifish</name>
    <name type="synonym">Mummichog</name>
    <dbReference type="NCBI Taxonomy" id="8078"/>
    <lineage>
        <taxon>Eukaryota</taxon>
        <taxon>Metazoa</taxon>
        <taxon>Chordata</taxon>
        <taxon>Craniata</taxon>
        <taxon>Vertebrata</taxon>
        <taxon>Euteleostomi</taxon>
        <taxon>Actinopterygii</taxon>
        <taxon>Neopterygii</taxon>
        <taxon>Teleostei</taxon>
        <taxon>Neoteleostei</taxon>
        <taxon>Acanthomorphata</taxon>
        <taxon>Ovalentaria</taxon>
        <taxon>Atherinomorphae</taxon>
        <taxon>Cyprinodontiformes</taxon>
        <taxon>Fundulidae</taxon>
        <taxon>Fundulus</taxon>
    </lineage>
</organism>
<keyword evidence="3" id="KW-0732">Signal</keyword>
<keyword evidence="9" id="KW-0325">Glycoprotein</keyword>
<keyword evidence="8" id="KW-0675">Receptor</keyword>
<dbReference type="FunFam" id="4.10.400.10:FF:000034">
    <property type="entry name" value="Low-density lipoprotein receptor-related protein 2"/>
    <property type="match status" value="1"/>
</dbReference>
<feature type="disulfide bond" evidence="10">
    <location>
        <begin position="121"/>
        <end position="133"/>
    </location>
</feature>
<evidence type="ECO:0000256" key="10">
    <source>
        <dbReference type="PROSITE-ProRule" id="PRU00124"/>
    </source>
</evidence>
<dbReference type="PROSITE" id="PS50068">
    <property type="entry name" value="LDLRA_2"/>
    <property type="match status" value="3"/>
</dbReference>
<dbReference type="PANTHER" id="PTHR22722">
    <property type="entry name" value="LOW-DENSITY LIPOPROTEIN RECEPTOR-RELATED PROTEIN 2-RELATED"/>
    <property type="match status" value="1"/>
</dbReference>
<keyword evidence="7 10" id="KW-1015">Disulfide bond</keyword>
<protein>
    <submittedName>
        <fullName evidence="12">Uncharacterized protein</fullName>
    </submittedName>
</protein>
<feature type="disulfide bond" evidence="10">
    <location>
        <begin position="34"/>
        <end position="46"/>
    </location>
</feature>
<dbReference type="SUPFAM" id="SSF57424">
    <property type="entry name" value="LDL receptor-like module"/>
    <property type="match status" value="3"/>
</dbReference>
<feature type="disulfide bond" evidence="10">
    <location>
        <begin position="128"/>
        <end position="146"/>
    </location>
</feature>
<dbReference type="Ensembl" id="ENSFHET00000021006.1">
    <property type="protein sequence ID" value="ENSFHEP00000013453.1"/>
    <property type="gene ID" value="ENSFHEG00000014950.1"/>
</dbReference>
<dbReference type="Gene3D" id="4.10.400.10">
    <property type="entry name" value="Low-density Lipoprotein Receptor"/>
    <property type="match status" value="2"/>
</dbReference>
<evidence type="ECO:0000313" key="13">
    <source>
        <dbReference type="Proteomes" id="UP000265000"/>
    </source>
</evidence>
<dbReference type="Pfam" id="PF00057">
    <property type="entry name" value="Ldl_recept_a"/>
    <property type="match status" value="3"/>
</dbReference>
<reference evidence="12" key="2">
    <citation type="submission" date="2025-09" db="UniProtKB">
        <authorList>
            <consortium name="Ensembl"/>
        </authorList>
    </citation>
    <scope>IDENTIFICATION</scope>
</reference>
<evidence type="ECO:0000256" key="8">
    <source>
        <dbReference type="ARBA" id="ARBA00023170"/>
    </source>
</evidence>
<evidence type="ECO:0000256" key="2">
    <source>
        <dbReference type="ARBA" id="ARBA00022692"/>
    </source>
</evidence>
<feature type="disulfide bond" evidence="10">
    <location>
        <begin position="140"/>
        <end position="155"/>
    </location>
</feature>
<dbReference type="Proteomes" id="UP000265000">
    <property type="component" value="Unplaced"/>
</dbReference>
<dbReference type="InterPro" id="IPR051221">
    <property type="entry name" value="LDLR-related"/>
</dbReference>
<evidence type="ECO:0000256" key="9">
    <source>
        <dbReference type="ARBA" id="ARBA00023180"/>
    </source>
</evidence>
<dbReference type="SMART" id="SM00192">
    <property type="entry name" value="LDLa"/>
    <property type="match status" value="3"/>
</dbReference>
<evidence type="ECO:0000256" key="6">
    <source>
        <dbReference type="ARBA" id="ARBA00023136"/>
    </source>
</evidence>
<evidence type="ECO:0000256" key="11">
    <source>
        <dbReference type="SAM" id="MobiDB-lite"/>
    </source>
</evidence>
<dbReference type="GeneTree" id="ENSGT00940000165170"/>
<sequence length="245" mass="26102">MSATVVSSWSGGISNDIQACHHLALYTFTGHSRCGKEEFACRSKRCISAKLLCNGVDDCGDGSDEDSCPICTAGFFSCGPSEACLPRNRLCDGRSDCDDGRDEAPVLCGSVQASPQSSSACAASQFQCGDGECIRHAWRCDHSPDCSDGSDEENCGKGTSGCLENDKLSKRFAPLTRKRKGWGYQQCRACSGMAAGRRECICTHCEAETLGARPGLKEGSKEATSLQEKHQGQTDILQKAQGVDC</sequence>
<dbReference type="InterPro" id="IPR036055">
    <property type="entry name" value="LDL_receptor-like_sf"/>
</dbReference>
<dbReference type="PROSITE" id="PS01209">
    <property type="entry name" value="LDLRA_1"/>
    <property type="match status" value="1"/>
</dbReference>
<feature type="disulfide bond" evidence="10">
    <location>
        <begin position="41"/>
        <end position="59"/>
    </location>
</feature>
<dbReference type="CDD" id="cd00112">
    <property type="entry name" value="LDLa"/>
    <property type="match status" value="3"/>
</dbReference>
<proteinExistence type="predicted"/>
<dbReference type="InterPro" id="IPR002172">
    <property type="entry name" value="LDrepeatLR_classA_rpt"/>
</dbReference>
<evidence type="ECO:0000313" key="12">
    <source>
        <dbReference type="Ensembl" id="ENSFHEP00000013453.1"/>
    </source>
</evidence>
<evidence type="ECO:0000256" key="1">
    <source>
        <dbReference type="ARBA" id="ARBA00004167"/>
    </source>
</evidence>
<evidence type="ECO:0000256" key="5">
    <source>
        <dbReference type="ARBA" id="ARBA00022989"/>
    </source>
</evidence>
<keyword evidence="2" id="KW-0812">Transmembrane</keyword>
<evidence type="ECO:0000256" key="4">
    <source>
        <dbReference type="ARBA" id="ARBA00022737"/>
    </source>
</evidence>
<feature type="region of interest" description="Disordered" evidence="11">
    <location>
        <begin position="216"/>
        <end position="245"/>
    </location>
</feature>
<evidence type="ECO:0000256" key="3">
    <source>
        <dbReference type="ARBA" id="ARBA00022729"/>
    </source>
</evidence>
<feature type="compositionally biased region" description="Basic and acidic residues" evidence="11">
    <location>
        <begin position="216"/>
        <end position="232"/>
    </location>
</feature>
<evidence type="ECO:0000256" key="7">
    <source>
        <dbReference type="ARBA" id="ARBA00023157"/>
    </source>
</evidence>
<dbReference type="PRINTS" id="PR00261">
    <property type="entry name" value="LDLRECEPTOR"/>
</dbReference>
<dbReference type="AlphaFoldDB" id="A0A3Q2PJM3"/>
<reference evidence="12" key="1">
    <citation type="submission" date="2025-08" db="UniProtKB">
        <authorList>
            <consortium name="Ensembl"/>
        </authorList>
    </citation>
    <scope>IDENTIFICATION</scope>
</reference>
<keyword evidence="5" id="KW-1133">Transmembrane helix</keyword>
<dbReference type="STRING" id="8078.ENSFHEP00000013453"/>
<comment type="subcellular location">
    <subcellularLocation>
        <location evidence="1">Membrane</location>
        <topology evidence="1">Single-pass membrane protein</topology>
    </subcellularLocation>
</comment>
<keyword evidence="4" id="KW-0677">Repeat</keyword>
<dbReference type="GO" id="GO:0043235">
    <property type="term" value="C:receptor complex"/>
    <property type="evidence" value="ECO:0007669"/>
    <property type="project" value="TreeGrafter"/>
</dbReference>
<keyword evidence="13" id="KW-1185">Reference proteome</keyword>
<name>A0A3Q2PJM3_FUNHE</name>
<dbReference type="Gene3D" id="2.40.128.620">
    <property type="match status" value="1"/>
</dbReference>
<keyword evidence="6" id="KW-0472">Membrane</keyword>
<comment type="caution">
    <text evidence="10">Lacks conserved residue(s) required for the propagation of feature annotation.</text>
</comment>
<dbReference type="GO" id="GO:0005886">
    <property type="term" value="C:plasma membrane"/>
    <property type="evidence" value="ECO:0007669"/>
    <property type="project" value="TreeGrafter"/>
</dbReference>
<dbReference type="InterPro" id="IPR023415">
    <property type="entry name" value="LDLR_class-A_CS"/>
</dbReference>